<feature type="region of interest" description="Disordered" evidence="1">
    <location>
        <begin position="208"/>
        <end position="231"/>
    </location>
</feature>
<protein>
    <submittedName>
        <fullName evidence="2">Uncharacterized protein</fullName>
    </submittedName>
</protein>
<accession>A0A9P9ISL8</accession>
<evidence type="ECO:0000256" key="1">
    <source>
        <dbReference type="SAM" id="MobiDB-lite"/>
    </source>
</evidence>
<reference evidence="2" key="1">
    <citation type="journal article" date="2021" name="Nat. Commun.">
        <title>Genetic determinants of endophytism in the Arabidopsis root mycobiome.</title>
        <authorList>
            <person name="Mesny F."/>
            <person name="Miyauchi S."/>
            <person name="Thiergart T."/>
            <person name="Pickel B."/>
            <person name="Atanasova L."/>
            <person name="Karlsson M."/>
            <person name="Huettel B."/>
            <person name="Barry K.W."/>
            <person name="Haridas S."/>
            <person name="Chen C."/>
            <person name="Bauer D."/>
            <person name="Andreopoulos W."/>
            <person name="Pangilinan J."/>
            <person name="LaButti K."/>
            <person name="Riley R."/>
            <person name="Lipzen A."/>
            <person name="Clum A."/>
            <person name="Drula E."/>
            <person name="Henrissat B."/>
            <person name="Kohler A."/>
            <person name="Grigoriev I.V."/>
            <person name="Martin F.M."/>
            <person name="Hacquard S."/>
        </authorList>
    </citation>
    <scope>NUCLEOTIDE SEQUENCE</scope>
    <source>
        <strain evidence="2">MPI-CAGE-CH-0243</strain>
    </source>
</reference>
<evidence type="ECO:0000313" key="3">
    <source>
        <dbReference type="Proteomes" id="UP000700596"/>
    </source>
</evidence>
<dbReference type="EMBL" id="JAGMWT010000003">
    <property type="protein sequence ID" value="KAH7131792.1"/>
    <property type="molecule type" value="Genomic_DNA"/>
</dbReference>
<organism evidence="2 3">
    <name type="scientific">Dendryphion nanum</name>
    <dbReference type="NCBI Taxonomy" id="256645"/>
    <lineage>
        <taxon>Eukaryota</taxon>
        <taxon>Fungi</taxon>
        <taxon>Dikarya</taxon>
        <taxon>Ascomycota</taxon>
        <taxon>Pezizomycotina</taxon>
        <taxon>Dothideomycetes</taxon>
        <taxon>Pleosporomycetidae</taxon>
        <taxon>Pleosporales</taxon>
        <taxon>Torulaceae</taxon>
        <taxon>Dendryphion</taxon>
    </lineage>
</organism>
<name>A0A9P9ISL8_9PLEO</name>
<sequence length="231" mass="26633">MSTKISAINTKTPSPVAELSDKIEQDGHDAEVKLKLPLYACLIQIFKELESLSPGKNLSPELLKHFFVSSVDISLNERLVSDELFSSKASGEDENRLLDVFYMLDIMPWTRERLWRSWKLLIFEMEKSLMDWEHREIGNYAIPLSHLDAALMCLTRVSESVDILDIQIIAYCHLNQEDQQNQVTCLSVEKFQSTNPLTRQNEEEEFVIRQQQPTNHNPKSPYSRTSGSFVL</sequence>
<comment type="caution">
    <text evidence="2">The sequence shown here is derived from an EMBL/GenBank/DDBJ whole genome shotgun (WGS) entry which is preliminary data.</text>
</comment>
<gene>
    <name evidence="2" type="ORF">B0J11DRAFT_599755</name>
</gene>
<dbReference type="AlphaFoldDB" id="A0A9P9ISL8"/>
<evidence type="ECO:0000313" key="2">
    <source>
        <dbReference type="EMBL" id="KAH7131792.1"/>
    </source>
</evidence>
<feature type="compositionally biased region" description="Polar residues" evidence="1">
    <location>
        <begin position="209"/>
        <end position="231"/>
    </location>
</feature>
<keyword evidence="3" id="KW-1185">Reference proteome</keyword>
<dbReference type="Proteomes" id="UP000700596">
    <property type="component" value="Unassembled WGS sequence"/>
</dbReference>
<proteinExistence type="predicted"/>